<evidence type="ECO:0000313" key="1">
    <source>
        <dbReference type="EMBL" id="SVA47708.1"/>
    </source>
</evidence>
<reference evidence="1" key="1">
    <citation type="submission" date="2018-05" db="EMBL/GenBank/DDBJ databases">
        <authorList>
            <person name="Lanie J.A."/>
            <person name="Ng W.-L."/>
            <person name="Kazmierczak K.M."/>
            <person name="Andrzejewski T.M."/>
            <person name="Davidsen T.M."/>
            <person name="Wayne K.J."/>
            <person name="Tettelin H."/>
            <person name="Glass J.I."/>
            <person name="Rusch D."/>
            <person name="Podicherti R."/>
            <person name="Tsui H.-C.T."/>
            <person name="Winkler M.E."/>
        </authorList>
    </citation>
    <scope>NUCLEOTIDE SEQUENCE</scope>
</reference>
<name>A0A381W6V6_9ZZZZ</name>
<protein>
    <submittedName>
        <fullName evidence="1">Uncharacterized protein</fullName>
    </submittedName>
</protein>
<dbReference type="EMBL" id="UINC01010749">
    <property type="protein sequence ID" value="SVA47708.1"/>
    <property type="molecule type" value="Genomic_DNA"/>
</dbReference>
<proteinExistence type="predicted"/>
<dbReference type="AlphaFoldDB" id="A0A381W6V6"/>
<sequence length="113" mass="12625">MNKYKLIIQGETGIFTGFFKSPNVFASSKLNVTITKGDTGLFLDKVIYDTGEITNLEGTSVALHYLLHNEILVSLMQSGLEARKGKGTRSPVSLDVKKEIMKTRLDVFFENKH</sequence>
<organism evidence="1">
    <name type="scientific">marine metagenome</name>
    <dbReference type="NCBI Taxonomy" id="408172"/>
    <lineage>
        <taxon>unclassified sequences</taxon>
        <taxon>metagenomes</taxon>
        <taxon>ecological metagenomes</taxon>
    </lineage>
</organism>
<accession>A0A381W6V6</accession>
<gene>
    <name evidence="1" type="ORF">METZ01_LOCUS100562</name>
</gene>